<reference evidence="11" key="1">
    <citation type="submission" date="2020-05" db="EMBL/GenBank/DDBJ databases">
        <authorList>
            <person name="Chiriac C."/>
            <person name="Salcher M."/>
            <person name="Ghai R."/>
            <person name="Kavagutti S V."/>
        </authorList>
    </citation>
    <scope>NUCLEOTIDE SEQUENCE</scope>
</reference>
<dbReference type="PROSITE" id="PS50929">
    <property type="entry name" value="ABC_TM1F"/>
    <property type="match status" value="1"/>
</dbReference>
<feature type="transmembrane region" description="Helical" evidence="7">
    <location>
        <begin position="7"/>
        <end position="30"/>
    </location>
</feature>
<dbReference type="GO" id="GO:0016887">
    <property type="term" value="F:ATP hydrolysis activity"/>
    <property type="evidence" value="ECO:0007669"/>
    <property type="project" value="InterPro"/>
</dbReference>
<dbReference type="InterPro" id="IPR014223">
    <property type="entry name" value="ABC_CydC/D"/>
</dbReference>
<feature type="transmembrane region" description="Helical" evidence="7">
    <location>
        <begin position="119"/>
        <end position="137"/>
    </location>
</feature>
<dbReference type="Pfam" id="PF00005">
    <property type="entry name" value="ABC_tran"/>
    <property type="match status" value="1"/>
</dbReference>
<keyword evidence="3" id="KW-0547">Nucleotide-binding</keyword>
<organism evidence="11">
    <name type="scientific">freshwater metagenome</name>
    <dbReference type="NCBI Taxonomy" id="449393"/>
    <lineage>
        <taxon>unclassified sequences</taxon>
        <taxon>metagenomes</taxon>
        <taxon>ecological metagenomes</taxon>
    </lineage>
</organism>
<dbReference type="AlphaFoldDB" id="A0A6J7T659"/>
<dbReference type="PANTHER" id="PTHR24221:SF654">
    <property type="entry name" value="ATP-BINDING CASSETTE SUB-FAMILY B MEMBER 6"/>
    <property type="match status" value="1"/>
</dbReference>
<dbReference type="InterPro" id="IPR003593">
    <property type="entry name" value="AAA+_ATPase"/>
</dbReference>
<evidence type="ECO:0000313" key="11">
    <source>
        <dbReference type="EMBL" id="CAB5049224.1"/>
    </source>
</evidence>
<feature type="transmembrane region" description="Helical" evidence="7">
    <location>
        <begin position="260"/>
        <end position="283"/>
    </location>
</feature>
<evidence type="ECO:0000259" key="9">
    <source>
        <dbReference type="PROSITE" id="PS50929"/>
    </source>
</evidence>
<dbReference type="GO" id="GO:0016020">
    <property type="term" value="C:membrane"/>
    <property type="evidence" value="ECO:0007669"/>
    <property type="project" value="UniProtKB-SubCell"/>
</dbReference>
<evidence type="ECO:0000256" key="3">
    <source>
        <dbReference type="ARBA" id="ARBA00022741"/>
    </source>
</evidence>
<evidence type="ECO:0000256" key="6">
    <source>
        <dbReference type="ARBA" id="ARBA00023136"/>
    </source>
</evidence>
<dbReference type="GO" id="GO:0045454">
    <property type="term" value="P:cell redox homeostasis"/>
    <property type="evidence" value="ECO:0007669"/>
    <property type="project" value="InterPro"/>
</dbReference>
<dbReference type="GO" id="GO:0140359">
    <property type="term" value="F:ABC-type transporter activity"/>
    <property type="evidence" value="ECO:0007669"/>
    <property type="project" value="InterPro"/>
</dbReference>
<gene>
    <name evidence="10" type="ORF">UFOPK2918_00279</name>
    <name evidence="11" type="ORF">UFOPK4303_00748</name>
</gene>
<dbReference type="EMBL" id="CAEZZT010000012">
    <property type="protein sequence ID" value="CAB4770950.1"/>
    <property type="molecule type" value="Genomic_DNA"/>
</dbReference>
<dbReference type="SUPFAM" id="SSF52540">
    <property type="entry name" value="P-loop containing nucleoside triphosphate hydrolases"/>
    <property type="match status" value="1"/>
</dbReference>
<dbReference type="GO" id="GO:0005524">
    <property type="term" value="F:ATP binding"/>
    <property type="evidence" value="ECO:0007669"/>
    <property type="project" value="UniProtKB-KW"/>
</dbReference>
<dbReference type="Gene3D" id="1.20.1560.10">
    <property type="entry name" value="ABC transporter type 1, transmembrane domain"/>
    <property type="match status" value="1"/>
</dbReference>
<evidence type="ECO:0000256" key="1">
    <source>
        <dbReference type="ARBA" id="ARBA00004141"/>
    </source>
</evidence>
<evidence type="ECO:0000256" key="5">
    <source>
        <dbReference type="ARBA" id="ARBA00022989"/>
    </source>
</evidence>
<evidence type="ECO:0000256" key="7">
    <source>
        <dbReference type="SAM" id="Phobius"/>
    </source>
</evidence>
<dbReference type="InterPro" id="IPR036640">
    <property type="entry name" value="ABC1_TM_sf"/>
</dbReference>
<evidence type="ECO:0000256" key="4">
    <source>
        <dbReference type="ARBA" id="ARBA00022840"/>
    </source>
</evidence>
<dbReference type="InterPro" id="IPR039421">
    <property type="entry name" value="Type_1_exporter"/>
</dbReference>
<evidence type="ECO:0000313" key="10">
    <source>
        <dbReference type="EMBL" id="CAB4770950.1"/>
    </source>
</evidence>
<dbReference type="PANTHER" id="PTHR24221">
    <property type="entry name" value="ATP-BINDING CASSETTE SUB-FAMILY B"/>
    <property type="match status" value="1"/>
</dbReference>
<protein>
    <submittedName>
        <fullName evidence="11">Unannotated protein</fullName>
    </submittedName>
</protein>
<evidence type="ECO:0000256" key="2">
    <source>
        <dbReference type="ARBA" id="ARBA00022692"/>
    </source>
</evidence>
<feature type="transmembrane region" description="Helical" evidence="7">
    <location>
        <begin position="36"/>
        <end position="56"/>
    </location>
</feature>
<accession>A0A6J7T659</accession>
<dbReference type="PROSITE" id="PS00211">
    <property type="entry name" value="ABC_TRANSPORTER_1"/>
    <property type="match status" value="1"/>
</dbReference>
<dbReference type="GO" id="GO:0034040">
    <property type="term" value="F:ATPase-coupled lipid transmembrane transporter activity"/>
    <property type="evidence" value="ECO:0007669"/>
    <property type="project" value="TreeGrafter"/>
</dbReference>
<evidence type="ECO:0000259" key="8">
    <source>
        <dbReference type="PROSITE" id="PS50893"/>
    </source>
</evidence>
<dbReference type="GO" id="GO:0034775">
    <property type="term" value="P:glutathione transmembrane transport"/>
    <property type="evidence" value="ECO:0007669"/>
    <property type="project" value="InterPro"/>
</dbReference>
<dbReference type="EMBL" id="CAFBQI010000053">
    <property type="protein sequence ID" value="CAB5049224.1"/>
    <property type="molecule type" value="Genomic_DNA"/>
</dbReference>
<keyword evidence="6 7" id="KW-0472">Membrane</keyword>
<dbReference type="SUPFAM" id="SSF90123">
    <property type="entry name" value="ABC transporter transmembrane region"/>
    <property type="match status" value="1"/>
</dbReference>
<feature type="transmembrane region" description="Helical" evidence="7">
    <location>
        <begin position="224"/>
        <end position="248"/>
    </location>
</feature>
<dbReference type="InterPro" id="IPR011527">
    <property type="entry name" value="ABC1_TM_dom"/>
</dbReference>
<sequence length="519" mass="57349">MMLIAYFLGAFAFIGGIGLTISSGWLITMAASHPPILTLGVAIVMVRFFGIFRSAARYGERLMSHRVVFARLTQLRVRIYSRIASASITSARRFNSGTVVKTIVDDVERAQEYQLRIKLPHASAVISLITGALIGLWVRPQSLFITVPVCAMLLGVIPVLIKSRSEQLAAEIESNENRYTAQVQSSVHGVIEAAIYGYLDQNLLASKIEEERIKNKEERLLKNIFAYATLTNLLIAGSVVGFAGLAYSLSQTLELPPVQVTMLIFLPLVIFEAITAWYPNLFVAGKLIKSQRSVDELMDQPIEENQVASLEEEIRKIEVDQLTVTWDENFMVPVSFGLTAGEKLVIRGRSGSGKSTLAMGLLSLLPYQGSIKINGNELSTYKNSNSRIVGTVQRSHIFNTTLRENLKIANQDATDQELIDALHCVELGQLLEEMAFGLDTVIGEFGRVISGGEAKRLAIARVLLAKADVYILDEPTEHLDQELAKRLEASISQRLVSKILIVITHSGWNDLDKTLTMSR</sequence>
<dbReference type="SMART" id="SM00382">
    <property type="entry name" value="AAA"/>
    <property type="match status" value="1"/>
</dbReference>
<feature type="domain" description="ABC transmembrane type-1" evidence="9">
    <location>
        <begin position="7"/>
        <end position="275"/>
    </location>
</feature>
<feature type="domain" description="ABC transporter" evidence="8">
    <location>
        <begin position="314"/>
        <end position="519"/>
    </location>
</feature>
<keyword evidence="5 7" id="KW-1133">Transmembrane helix</keyword>
<dbReference type="InterPro" id="IPR027417">
    <property type="entry name" value="P-loop_NTPase"/>
</dbReference>
<keyword evidence="2 7" id="KW-0812">Transmembrane</keyword>
<feature type="transmembrane region" description="Helical" evidence="7">
    <location>
        <begin position="143"/>
        <end position="161"/>
    </location>
</feature>
<proteinExistence type="predicted"/>
<dbReference type="PROSITE" id="PS50893">
    <property type="entry name" value="ABC_TRANSPORTER_2"/>
    <property type="match status" value="1"/>
</dbReference>
<dbReference type="InterPro" id="IPR003439">
    <property type="entry name" value="ABC_transporter-like_ATP-bd"/>
</dbReference>
<dbReference type="Gene3D" id="3.40.50.300">
    <property type="entry name" value="P-loop containing nucleotide triphosphate hydrolases"/>
    <property type="match status" value="1"/>
</dbReference>
<name>A0A6J7T659_9ZZZZ</name>
<keyword evidence="4" id="KW-0067">ATP-binding</keyword>
<comment type="subcellular location">
    <subcellularLocation>
        <location evidence="1">Membrane</location>
        <topology evidence="1">Multi-pass membrane protein</topology>
    </subcellularLocation>
</comment>
<dbReference type="InterPro" id="IPR017871">
    <property type="entry name" value="ABC_transporter-like_CS"/>
</dbReference>
<dbReference type="NCBIfam" id="TIGR02868">
    <property type="entry name" value="CydC"/>
    <property type="match status" value="1"/>
</dbReference>